<dbReference type="RefSeq" id="WP_069946353.1">
    <property type="nucleotide sequence ID" value="NZ_CP014143.1"/>
</dbReference>
<dbReference type="AlphaFoldDB" id="A0A1C9W4W5"/>
<feature type="transmembrane region" description="Helical" evidence="1">
    <location>
        <begin position="191"/>
        <end position="212"/>
    </location>
</feature>
<sequence length="272" mass="30197">MNIYDPFSTLPLAGLYGLSIFLVMATLGLGYLLGYRQRRGHTGVKDSSLGSAVAATLGLLAFMLAFTFNMTAERFAQRKQLLLSEVNAISTAYLRADFLDKKGKAEARSLLAEYASVRDFHPRYLDLETYLRLLSRSEEIHDELWQIVARHVADGFDTERLRAFYQPLNEVIDYHTLRVQVGVRYQIPPPIWLALYTITGLAMFGIGFQLGVARGGSPQVALALALSFSLVILLIADLDRTGEGLLIVDHGPMSELSATLQQRQRAANDAMP</sequence>
<keyword evidence="1" id="KW-0472">Membrane</keyword>
<feature type="transmembrane region" description="Helical" evidence="1">
    <location>
        <begin position="218"/>
        <end position="236"/>
    </location>
</feature>
<name>A0A1C9W4W5_9GAMM</name>
<dbReference type="Pfam" id="PF14023">
    <property type="entry name" value="Bestrophin-like"/>
    <property type="match status" value="1"/>
</dbReference>
<organism evidence="2 3">
    <name type="scientific">Microbulbifer aggregans</name>
    <dbReference type="NCBI Taxonomy" id="1769779"/>
    <lineage>
        <taxon>Bacteria</taxon>
        <taxon>Pseudomonadati</taxon>
        <taxon>Pseudomonadota</taxon>
        <taxon>Gammaproteobacteria</taxon>
        <taxon>Cellvibrionales</taxon>
        <taxon>Microbulbiferaceae</taxon>
        <taxon>Microbulbifer</taxon>
    </lineage>
</organism>
<dbReference type="KEGG" id="micc:AUP74_00719"/>
<protein>
    <recommendedName>
        <fullName evidence="4">DUF4239 domain-containing protein</fullName>
    </recommendedName>
</protein>
<evidence type="ECO:0008006" key="4">
    <source>
        <dbReference type="Google" id="ProtNLM"/>
    </source>
</evidence>
<dbReference type="STRING" id="1769779.AUP74_00719"/>
<dbReference type="Proteomes" id="UP000095672">
    <property type="component" value="Chromosome"/>
</dbReference>
<keyword evidence="1" id="KW-1133">Transmembrane helix</keyword>
<dbReference type="PATRIC" id="fig|1769779.3.peg.736"/>
<feature type="transmembrane region" description="Helical" evidence="1">
    <location>
        <begin position="53"/>
        <end position="72"/>
    </location>
</feature>
<dbReference type="EMBL" id="CP014143">
    <property type="protein sequence ID" value="AOS96187.1"/>
    <property type="molecule type" value="Genomic_DNA"/>
</dbReference>
<gene>
    <name evidence="2" type="ORF">AUP74_00719</name>
</gene>
<evidence type="ECO:0000256" key="1">
    <source>
        <dbReference type="SAM" id="Phobius"/>
    </source>
</evidence>
<feature type="transmembrane region" description="Helical" evidence="1">
    <location>
        <begin position="12"/>
        <end position="33"/>
    </location>
</feature>
<evidence type="ECO:0000313" key="2">
    <source>
        <dbReference type="EMBL" id="AOS96187.1"/>
    </source>
</evidence>
<evidence type="ECO:0000313" key="3">
    <source>
        <dbReference type="Proteomes" id="UP000095672"/>
    </source>
</evidence>
<dbReference type="OrthoDB" id="116415at2"/>
<accession>A0A1C9W4W5</accession>
<dbReference type="InterPro" id="IPR025333">
    <property type="entry name" value="DUF4239"/>
</dbReference>
<keyword evidence="1" id="KW-0812">Transmembrane</keyword>
<reference evidence="3" key="1">
    <citation type="submission" date="2016-01" db="EMBL/GenBank/DDBJ databases">
        <title>Complete genome sequence of Microbulbifer sp. CCB-MM1, a halophile isolated from Matang Mangrove Forest, Perak.</title>
        <authorList>
            <person name="Moh T.H."/>
            <person name="Dinesh B."/>
            <person name="Lau N.-S."/>
            <person name="Go F."/>
            <person name="Alexander Chong S.-C."/>
        </authorList>
    </citation>
    <scope>NUCLEOTIDE SEQUENCE [LARGE SCALE GENOMIC DNA]</scope>
    <source>
        <strain evidence="3">CCB-MM1</strain>
    </source>
</reference>
<keyword evidence="3" id="KW-1185">Reference proteome</keyword>
<proteinExistence type="predicted"/>